<dbReference type="PANTHER" id="PTHR17901">
    <property type="entry name" value="MAGNESIUM-DEPENDENT PHOSPHATASE 1 MDP1"/>
    <property type="match status" value="1"/>
</dbReference>
<keyword evidence="2" id="KW-1185">Reference proteome</keyword>
<protein>
    <recommendedName>
        <fullName evidence="3">Magnesium-dependent phosphatase-1</fullName>
    </recommendedName>
</protein>
<comment type="caution">
    <text evidence="1">The sequence shown here is derived from an EMBL/GenBank/DDBJ whole genome shotgun (WGS) entry which is preliminary data.</text>
</comment>
<evidence type="ECO:0008006" key="3">
    <source>
        <dbReference type="Google" id="ProtNLM"/>
    </source>
</evidence>
<dbReference type="InterPro" id="IPR036412">
    <property type="entry name" value="HAD-like_sf"/>
</dbReference>
<dbReference type="NCBIfam" id="TIGR01681">
    <property type="entry name" value="HAD-SF-IIIC"/>
    <property type="match status" value="1"/>
</dbReference>
<dbReference type="InterPro" id="IPR010033">
    <property type="entry name" value="HAD_SF_ppase_IIIC"/>
</dbReference>
<evidence type="ECO:0000313" key="1">
    <source>
        <dbReference type="EMBL" id="KAG7532163.1"/>
    </source>
</evidence>
<dbReference type="AlphaFoldDB" id="A0A8K0JK91"/>
<proteinExistence type="predicted"/>
<organism evidence="1 2">
    <name type="scientific">Filobasidium floriforme</name>
    <dbReference type="NCBI Taxonomy" id="5210"/>
    <lineage>
        <taxon>Eukaryota</taxon>
        <taxon>Fungi</taxon>
        <taxon>Dikarya</taxon>
        <taxon>Basidiomycota</taxon>
        <taxon>Agaricomycotina</taxon>
        <taxon>Tremellomycetes</taxon>
        <taxon>Filobasidiales</taxon>
        <taxon>Filobasidiaceae</taxon>
        <taxon>Filobasidium</taxon>
    </lineage>
</organism>
<dbReference type="Gene3D" id="3.40.50.1000">
    <property type="entry name" value="HAD superfamily/HAD-like"/>
    <property type="match status" value="1"/>
</dbReference>
<dbReference type="NCBIfam" id="TIGR01685">
    <property type="entry name" value="MDP-1"/>
    <property type="match status" value="1"/>
</dbReference>
<dbReference type="InterPro" id="IPR010036">
    <property type="entry name" value="MDP_1_eu_arc"/>
</dbReference>
<evidence type="ECO:0000313" key="2">
    <source>
        <dbReference type="Proteomes" id="UP000812966"/>
    </source>
</evidence>
<name>A0A8K0JK91_9TREE</name>
<dbReference type="SUPFAM" id="SSF56784">
    <property type="entry name" value="HAD-like"/>
    <property type="match status" value="1"/>
</dbReference>
<dbReference type="InterPro" id="IPR023214">
    <property type="entry name" value="HAD_sf"/>
</dbReference>
<sequence length="171" mass="19403">MTDKSINVAKSPKVVVFDLEIDTHITPKLTRKGDTVNELVDRHGTKLSFYDEVPEILQTLKDTNIHVAAASRTCAPDLAREALRLLLMPNGEKAITYFNTMEIYPGSKIKHFKEIHKKTGIPYSEMLFFDDEARNKETESLGVTMMLVTHGVDKATYNKGVKKWRERNGHA</sequence>
<dbReference type="PANTHER" id="PTHR17901:SF14">
    <property type="entry name" value="MAGNESIUM-DEPENDENT PHOSPHATASE 1"/>
    <property type="match status" value="1"/>
</dbReference>
<reference evidence="1" key="1">
    <citation type="submission" date="2020-04" db="EMBL/GenBank/DDBJ databases">
        <title>Analysis of mating type loci in Filobasidium floriforme.</title>
        <authorList>
            <person name="Nowrousian M."/>
        </authorList>
    </citation>
    <scope>NUCLEOTIDE SEQUENCE</scope>
    <source>
        <strain evidence="1">CBS 6242</strain>
    </source>
</reference>
<dbReference type="EMBL" id="JABELV010000072">
    <property type="protein sequence ID" value="KAG7532163.1"/>
    <property type="molecule type" value="Genomic_DNA"/>
</dbReference>
<dbReference type="Pfam" id="PF12689">
    <property type="entry name" value="Acid_PPase"/>
    <property type="match status" value="1"/>
</dbReference>
<dbReference type="Proteomes" id="UP000812966">
    <property type="component" value="Unassembled WGS sequence"/>
</dbReference>
<dbReference type="GO" id="GO:0003993">
    <property type="term" value="F:acid phosphatase activity"/>
    <property type="evidence" value="ECO:0007669"/>
    <property type="project" value="TreeGrafter"/>
</dbReference>
<gene>
    <name evidence="1" type="ORF">FFLO_03791</name>
</gene>
<accession>A0A8K0JK91</accession>